<feature type="non-terminal residue" evidence="1">
    <location>
        <position position="1"/>
    </location>
</feature>
<name>A0A0F8XGB4_9ZZZZ</name>
<organism evidence="1">
    <name type="scientific">marine sediment metagenome</name>
    <dbReference type="NCBI Taxonomy" id="412755"/>
    <lineage>
        <taxon>unclassified sequences</taxon>
        <taxon>metagenomes</taxon>
        <taxon>ecological metagenomes</taxon>
    </lineage>
</organism>
<protein>
    <submittedName>
        <fullName evidence="1">Uncharacterized protein</fullName>
    </submittedName>
</protein>
<dbReference type="AlphaFoldDB" id="A0A0F8XGB4"/>
<comment type="caution">
    <text evidence="1">The sequence shown here is derived from an EMBL/GenBank/DDBJ whole genome shotgun (WGS) entry which is preliminary data.</text>
</comment>
<reference evidence="1" key="1">
    <citation type="journal article" date="2015" name="Nature">
        <title>Complex archaea that bridge the gap between prokaryotes and eukaryotes.</title>
        <authorList>
            <person name="Spang A."/>
            <person name="Saw J.H."/>
            <person name="Jorgensen S.L."/>
            <person name="Zaremba-Niedzwiedzka K."/>
            <person name="Martijn J."/>
            <person name="Lind A.E."/>
            <person name="van Eijk R."/>
            <person name="Schleper C."/>
            <person name="Guy L."/>
            <person name="Ettema T.J."/>
        </authorList>
    </citation>
    <scope>NUCLEOTIDE SEQUENCE</scope>
</reference>
<evidence type="ECO:0000313" key="1">
    <source>
        <dbReference type="EMBL" id="KKK68212.1"/>
    </source>
</evidence>
<sequence>RTKLFENLKYNEEDIKDPKERIKFIKTIAKTPTLVNRLKFDFHMTVDDIKNIAPAMRFNFLQYAFKHEIESSRYGRRVGHKLSQYIEKRKEHTKATKLIMPEMDIEIIKELLFAVCLKKHDEFSKWLNLYKLYRDCLKSDVKVDVGLYE</sequence>
<dbReference type="EMBL" id="LAZR01059243">
    <property type="protein sequence ID" value="KKK68212.1"/>
    <property type="molecule type" value="Genomic_DNA"/>
</dbReference>
<proteinExistence type="predicted"/>
<gene>
    <name evidence="1" type="ORF">LCGC14_2946320</name>
</gene>
<accession>A0A0F8XGB4</accession>